<name>A0A553NCL6_TIGCA</name>
<dbReference type="AlphaFoldDB" id="A0A553NCL6"/>
<dbReference type="OrthoDB" id="407658at2759"/>
<dbReference type="PANTHER" id="PTHR12728:SF0">
    <property type="entry name" value="RIBOSOME PRODUCTION FACTOR 2 HOMOLOG"/>
    <property type="match status" value="1"/>
</dbReference>
<dbReference type="PANTHER" id="PTHR12728">
    <property type="entry name" value="BRIX DOMAIN CONTAINING PROTEIN"/>
    <property type="match status" value="1"/>
</dbReference>
<dbReference type="SMART" id="SM00879">
    <property type="entry name" value="Brix"/>
    <property type="match status" value="1"/>
</dbReference>
<comment type="caution">
    <text evidence="9">The sequence shown here is derived from an EMBL/GenBank/DDBJ whole genome shotgun (WGS) entry which is preliminary data.</text>
</comment>
<evidence type="ECO:0000256" key="7">
    <source>
        <dbReference type="SAM" id="MobiDB-lite"/>
    </source>
</evidence>
<keyword evidence="10" id="KW-1185">Reference proteome</keyword>
<dbReference type="STRING" id="6832.A0A553NCL6"/>
<organism evidence="9 10">
    <name type="scientific">Tigriopus californicus</name>
    <name type="common">Marine copepod</name>
    <dbReference type="NCBI Taxonomy" id="6832"/>
    <lineage>
        <taxon>Eukaryota</taxon>
        <taxon>Metazoa</taxon>
        <taxon>Ecdysozoa</taxon>
        <taxon>Arthropoda</taxon>
        <taxon>Crustacea</taxon>
        <taxon>Multicrustacea</taxon>
        <taxon>Hexanauplia</taxon>
        <taxon>Copepoda</taxon>
        <taxon>Harpacticoida</taxon>
        <taxon>Harpacticidae</taxon>
        <taxon>Tigriopus</taxon>
    </lineage>
</organism>
<feature type="compositionally biased region" description="Acidic residues" evidence="7">
    <location>
        <begin position="316"/>
        <end position="350"/>
    </location>
</feature>
<feature type="region of interest" description="Disordered" evidence="7">
    <location>
        <begin position="287"/>
        <end position="350"/>
    </location>
</feature>
<evidence type="ECO:0000256" key="2">
    <source>
        <dbReference type="ARBA" id="ARBA00010782"/>
    </source>
</evidence>
<protein>
    <recommendedName>
        <fullName evidence="3 6">Ribosome production factor 2 homolog</fullName>
    </recommendedName>
    <alternativeName>
        <fullName evidence="5 6">Ribosome biogenesis protein RPF2 homolog</fullName>
    </alternativeName>
</protein>
<dbReference type="EMBL" id="VCGU01000458">
    <property type="protein sequence ID" value="TRY63184.1"/>
    <property type="molecule type" value="Genomic_DNA"/>
</dbReference>
<comment type="similarity">
    <text evidence="2 6">Belongs to the RPF2 family.</text>
</comment>
<evidence type="ECO:0000256" key="4">
    <source>
        <dbReference type="ARBA" id="ARBA00023242"/>
    </source>
</evidence>
<feature type="domain" description="Brix" evidence="8">
    <location>
        <begin position="31"/>
        <end position="236"/>
    </location>
</feature>
<evidence type="ECO:0000256" key="1">
    <source>
        <dbReference type="ARBA" id="ARBA00004604"/>
    </source>
</evidence>
<reference evidence="9 10" key="1">
    <citation type="journal article" date="2018" name="Nat. Ecol. Evol.">
        <title>Genomic signatures of mitonuclear coevolution across populations of Tigriopus californicus.</title>
        <authorList>
            <person name="Barreto F.S."/>
            <person name="Watson E.T."/>
            <person name="Lima T.G."/>
            <person name="Willett C.S."/>
            <person name="Edmands S."/>
            <person name="Li W."/>
            <person name="Burton R.S."/>
        </authorList>
    </citation>
    <scope>NUCLEOTIDE SEQUENCE [LARGE SCALE GENOMIC DNA]</scope>
    <source>
        <strain evidence="9 10">San Diego</strain>
    </source>
</reference>
<keyword evidence="4 6" id="KW-0539">Nucleus</keyword>
<dbReference type="InterPro" id="IPR039770">
    <property type="entry name" value="Rpf2"/>
</dbReference>
<feature type="compositionally biased region" description="Basic and acidic residues" evidence="7">
    <location>
        <begin position="290"/>
        <end position="315"/>
    </location>
</feature>
<sequence>MTLMQRVIKPKSQKAKRALEEREPKTIENTKEVMFIRGQKCPDTLRLLMRDLASIKKPHAQFLDQKNDIRPFEDHTKLEFFSKKFDKSLFIFGSSNKKRPNNLIMGRFYDYQLLDMVELGVTKFQSLSDFKNEKIPTGTKPCLMFSGEIFEEDSDMKRIKSLLIDMFRGPEVTNIRLAGLEHAIQFTATPDRKIYMRSYQIQMKKSSTPKVPRIELEEIGPSMDLEVRRLHLASDDLFKTACRQVKNVYKEKKVKNIEKDEFGSVYGTLHLPKQDLNNFQTRKLKGLKTSKAEKMAEKKAKAEKARQAKGSKDGAGDEDMEEAEGDEEEVVEDDAEEGDSDNMESAEDDE</sequence>
<dbReference type="Proteomes" id="UP000318571">
    <property type="component" value="Chromosome 10"/>
</dbReference>
<gene>
    <name evidence="9" type="ORF">TCAL_04015</name>
</gene>
<evidence type="ECO:0000259" key="8">
    <source>
        <dbReference type="PROSITE" id="PS50833"/>
    </source>
</evidence>
<evidence type="ECO:0000313" key="10">
    <source>
        <dbReference type="Proteomes" id="UP000318571"/>
    </source>
</evidence>
<dbReference type="PROSITE" id="PS50833">
    <property type="entry name" value="BRIX"/>
    <property type="match status" value="1"/>
</dbReference>
<feature type="region of interest" description="Disordered" evidence="7">
    <location>
        <begin position="1"/>
        <end position="21"/>
    </location>
</feature>
<evidence type="ECO:0000313" key="9">
    <source>
        <dbReference type="EMBL" id="TRY63184.1"/>
    </source>
</evidence>
<dbReference type="OMA" id="VGLKPMF"/>
<evidence type="ECO:0000256" key="3">
    <source>
        <dbReference type="ARBA" id="ARBA00020387"/>
    </source>
</evidence>
<dbReference type="Pfam" id="PF04427">
    <property type="entry name" value="Brix"/>
    <property type="match status" value="1"/>
</dbReference>
<dbReference type="InterPro" id="IPR007109">
    <property type="entry name" value="Brix"/>
</dbReference>
<dbReference type="GO" id="GO:0000027">
    <property type="term" value="P:ribosomal large subunit assembly"/>
    <property type="evidence" value="ECO:0007669"/>
    <property type="project" value="InterPro"/>
</dbReference>
<evidence type="ECO:0000256" key="6">
    <source>
        <dbReference type="RuleBase" id="RU367086"/>
    </source>
</evidence>
<evidence type="ECO:0000256" key="5">
    <source>
        <dbReference type="ARBA" id="ARBA00030889"/>
    </source>
</evidence>
<dbReference type="GO" id="GO:0000463">
    <property type="term" value="P:maturation of LSU-rRNA from tricistronic rRNA transcript (SSU-rRNA, 5.8S rRNA, LSU-rRNA)"/>
    <property type="evidence" value="ECO:0007669"/>
    <property type="project" value="TreeGrafter"/>
</dbReference>
<proteinExistence type="inferred from homology"/>
<accession>A0A553NCL6</accession>
<comment type="subcellular location">
    <subcellularLocation>
        <location evidence="1 6">Nucleus</location>
        <location evidence="1 6">Nucleolus</location>
    </subcellularLocation>
</comment>
<dbReference type="GO" id="GO:0005730">
    <property type="term" value="C:nucleolus"/>
    <property type="evidence" value="ECO:0007669"/>
    <property type="project" value="UniProtKB-SubCell"/>
</dbReference>
<dbReference type="GO" id="GO:0019843">
    <property type="term" value="F:rRNA binding"/>
    <property type="evidence" value="ECO:0007669"/>
    <property type="project" value="UniProtKB-UniRule"/>
</dbReference>